<protein>
    <recommendedName>
        <fullName evidence="1">Pyruvate carboxyltransferase domain-containing protein</fullName>
    </recommendedName>
</protein>
<gene>
    <name evidence="2" type="ORF">QPM17_18965</name>
</gene>
<keyword evidence="3" id="KW-1185">Reference proteome</keyword>
<evidence type="ECO:0000259" key="1">
    <source>
        <dbReference type="PROSITE" id="PS50991"/>
    </source>
</evidence>
<dbReference type="InterPro" id="IPR000891">
    <property type="entry name" value="PYR_CT"/>
</dbReference>
<dbReference type="Gene3D" id="3.20.20.70">
    <property type="entry name" value="Aldolase class I"/>
    <property type="match status" value="1"/>
</dbReference>
<dbReference type="PROSITE" id="PS50991">
    <property type="entry name" value="PYR_CT"/>
    <property type="match status" value="1"/>
</dbReference>
<dbReference type="InterPro" id="IPR013785">
    <property type="entry name" value="Aldolase_TIM"/>
</dbReference>
<dbReference type="InterPro" id="IPR055268">
    <property type="entry name" value="PCB-like"/>
</dbReference>
<dbReference type="SUPFAM" id="SSF51569">
    <property type="entry name" value="Aldolase"/>
    <property type="match status" value="1"/>
</dbReference>
<dbReference type="PANTHER" id="PTHR43778:SF2">
    <property type="entry name" value="PYRUVATE CARBOXYLASE, MITOCHONDRIAL"/>
    <property type="match status" value="1"/>
</dbReference>
<dbReference type="EMBL" id="JASSVS010000012">
    <property type="protein sequence ID" value="MDL0433225.1"/>
    <property type="molecule type" value="Genomic_DNA"/>
</dbReference>
<dbReference type="PANTHER" id="PTHR43778">
    <property type="entry name" value="PYRUVATE CARBOXYLASE"/>
    <property type="match status" value="1"/>
</dbReference>
<dbReference type="Pfam" id="PF02436">
    <property type="entry name" value="PYC_OADA"/>
    <property type="match status" value="1"/>
</dbReference>
<dbReference type="SUPFAM" id="SSF89000">
    <property type="entry name" value="post-HMGL domain-like"/>
    <property type="match status" value="1"/>
</dbReference>
<comment type="caution">
    <text evidence="2">The sequence shown here is derived from an EMBL/GenBank/DDBJ whole genome shotgun (WGS) entry which is preliminary data.</text>
</comment>
<sequence length="483" mass="54405">MSDIQFIDTTLRDGQQSLWALNMRTGMMLPALEVMDDAGFEAIEFFVPIVQMKKMIRDLGEDPWQWLKLGVKKAKQTPLRLHGGYKGGLKKVPECISKLLVKKVVEHGISVTRCSNSWNDFEVMKDEVEGLRKLGMQTVVNLIYTVSPRHTDEYFVQRAKDAASLKPYRICFKDVGGLLTPERLRELLPKVQKAVGKVELEFHCHCNNGLGPLNVLEAVKLGITHVHTGIPPLANGSAQPSVFNVAKNLRALGHRPDIREELLLPVSEHFTRIARSEGFAIGAPLEYDANLYQSQIPGGMISNLRYQLAKVGMEDRLDETMVEAARVRAEFGYPIMVTPLSQFVGTQAAINVIVGERYRQVTDEAIQYALGYWGKEAVQVMDQNVREKILGRARAKELKSEEPPQLSLKEVRKKFGEQLSDEELIMRTYIDSEAVEIARRAKNPVEYAFSGDPLMQLVQGLTRHSDKKVISFSRPGLSLNLRH</sequence>
<dbReference type="InterPro" id="IPR003379">
    <property type="entry name" value="Carboxylase_cons_dom"/>
</dbReference>
<accession>A0ABT7IGF5</accession>
<name>A0ABT7IGF5_9GAMM</name>
<dbReference type="RefSeq" id="WP_285392853.1">
    <property type="nucleotide sequence ID" value="NZ_JASSVS010000012.1"/>
</dbReference>
<feature type="domain" description="Pyruvate carboxyltransferase" evidence="1">
    <location>
        <begin position="4"/>
        <end position="264"/>
    </location>
</feature>
<dbReference type="Proteomes" id="UP001227964">
    <property type="component" value="Unassembled WGS sequence"/>
</dbReference>
<evidence type="ECO:0000313" key="3">
    <source>
        <dbReference type="Proteomes" id="UP001227964"/>
    </source>
</evidence>
<evidence type="ECO:0000313" key="2">
    <source>
        <dbReference type="EMBL" id="MDL0433225.1"/>
    </source>
</evidence>
<dbReference type="Pfam" id="PF00682">
    <property type="entry name" value="HMGL-like"/>
    <property type="match status" value="1"/>
</dbReference>
<proteinExistence type="predicted"/>
<reference evidence="2 3" key="1">
    <citation type="submission" date="2023-06" db="EMBL/GenBank/DDBJ databases">
        <title>Marinobacter azerbaijanicus a moderately halophilic, isolated from Urmia Lake in Azerbaijan region of Iran.</title>
        <authorList>
            <person name="Sanchez-Porro C."/>
            <person name="Aghdam E.M."/>
            <person name="Saheb S.M."/>
            <person name="Tarhriz V."/>
            <person name="Kazemi E."/>
            <person name="Ammozegar M.A."/>
            <person name="Ventosa A."/>
            <person name="Hejazi M.S."/>
        </authorList>
    </citation>
    <scope>NUCLEOTIDE SEQUENCE [LARGE SCALE GENOMIC DNA]</scope>
    <source>
        <strain evidence="2 3">TBZ242</strain>
    </source>
</reference>
<organism evidence="2 3">
    <name type="scientific">Marinobacter azerbaijanicus</name>
    <dbReference type="NCBI Taxonomy" id="3050455"/>
    <lineage>
        <taxon>Bacteria</taxon>
        <taxon>Pseudomonadati</taxon>
        <taxon>Pseudomonadota</taxon>
        <taxon>Gammaproteobacteria</taxon>
        <taxon>Pseudomonadales</taxon>
        <taxon>Marinobacteraceae</taxon>
        <taxon>Marinobacter</taxon>
    </lineage>
</organism>